<feature type="domain" description="Phosphoribosyltransferase" evidence="9">
    <location>
        <begin position="209"/>
        <end position="323"/>
    </location>
</feature>
<accession>A0A2S0KMN2</accession>
<dbReference type="InterPro" id="IPR029057">
    <property type="entry name" value="PRTase-like"/>
</dbReference>
<dbReference type="GO" id="GO:0004749">
    <property type="term" value="F:ribose phosphate diphosphokinase activity"/>
    <property type="evidence" value="ECO:0007669"/>
    <property type="project" value="UniProtKB-EC"/>
</dbReference>
<dbReference type="InterPro" id="IPR005946">
    <property type="entry name" value="Rib-P_diPkinase"/>
</dbReference>
<gene>
    <name evidence="11" type="ORF">C5Q98_03145</name>
</gene>
<dbReference type="Gene3D" id="3.40.50.2020">
    <property type="match status" value="2"/>
</dbReference>
<dbReference type="InterPro" id="IPR000836">
    <property type="entry name" value="PRTase_dom"/>
</dbReference>
<keyword evidence="2 11" id="KW-0808">Transferase</keyword>
<evidence type="ECO:0000256" key="8">
    <source>
        <dbReference type="RuleBase" id="RU004324"/>
    </source>
</evidence>
<proteinExistence type="inferred from homology"/>
<keyword evidence="4" id="KW-0547">Nucleotide-binding</keyword>
<comment type="catalytic activity">
    <reaction evidence="7">
        <text>D-ribose 5-phosphate + ATP = 5-phospho-alpha-D-ribose 1-diphosphate + AMP + H(+)</text>
        <dbReference type="Rhea" id="RHEA:15609"/>
        <dbReference type="ChEBI" id="CHEBI:15378"/>
        <dbReference type="ChEBI" id="CHEBI:30616"/>
        <dbReference type="ChEBI" id="CHEBI:58017"/>
        <dbReference type="ChEBI" id="CHEBI:78346"/>
        <dbReference type="ChEBI" id="CHEBI:456215"/>
        <dbReference type="EC" id="2.7.6.1"/>
    </reaction>
</comment>
<evidence type="ECO:0000313" key="11">
    <source>
        <dbReference type="EMBL" id="AVM42286.1"/>
    </source>
</evidence>
<dbReference type="OrthoDB" id="9777067at2"/>
<dbReference type="GO" id="GO:0005524">
    <property type="term" value="F:ATP binding"/>
    <property type="evidence" value="ECO:0007669"/>
    <property type="project" value="UniProtKB-KW"/>
</dbReference>
<dbReference type="GO" id="GO:0002189">
    <property type="term" value="C:ribose phosphate diphosphokinase complex"/>
    <property type="evidence" value="ECO:0007669"/>
    <property type="project" value="TreeGrafter"/>
</dbReference>
<dbReference type="NCBIfam" id="NF005299">
    <property type="entry name" value="PRK06827.1"/>
    <property type="match status" value="1"/>
</dbReference>
<dbReference type="InterPro" id="IPR029099">
    <property type="entry name" value="Pribosyltran_N"/>
</dbReference>
<organism evidence="11 12">
    <name type="scientific">Fastidiosipila sanguinis</name>
    <dbReference type="NCBI Taxonomy" id="236753"/>
    <lineage>
        <taxon>Bacteria</taxon>
        <taxon>Bacillati</taxon>
        <taxon>Bacillota</taxon>
        <taxon>Clostridia</taxon>
        <taxon>Eubacteriales</taxon>
        <taxon>Oscillospiraceae</taxon>
        <taxon>Fastidiosipila</taxon>
    </lineage>
</organism>
<dbReference type="KEGG" id="fsa:C5Q98_03145"/>
<comment type="similarity">
    <text evidence="8">Belongs to the ribose-phosphate pyrophosphokinase family.</text>
</comment>
<dbReference type="Pfam" id="PF00156">
    <property type="entry name" value="Pribosyltran"/>
    <property type="match status" value="1"/>
</dbReference>
<evidence type="ECO:0000256" key="2">
    <source>
        <dbReference type="ARBA" id="ARBA00022679"/>
    </source>
</evidence>
<dbReference type="AlphaFoldDB" id="A0A2S0KMN2"/>
<dbReference type="EC" id="2.7.6.1" evidence="1"/>
<keyword evidence="3 8" id="KW-0545">Nucleotide biosynthesis</keyword>
<feature type="domain" description="Ribose-phosphate pyrophosphokinase N-terminal" evidence="10">
    <location>
        <begin position="61"/>
        <end position="180"/>
    </location>
</feature>
<dbReference type="Proteomes" id="UP000237947">
    <property type="component" value="Chromosome"/>
</dbReference>
<keyword evidence="12" id="KW-1185">Reference proteome</keyword>
<name>A0A2S0KMN2_9FIRM</name>
<evidence type="ECO:0000256" key="4">
    <source>
        <dbReference type="ARBA" id="ARBA00022741"/>
    </source>
</evidence>
<evidence type="ECO:0000256" key="6">
    <source>
        <dbReference type="ARBA" id="ARBA00022840"/>
    </source>
</evidence>
<dbReference type="GO" id="GO:0000287">
    <property type="term" value="F:magnesium ion binding"/>
    <property type="evidence" value="ECO:0007669"/>
    <property type="project" value="InterPro"/>
</dbReference>
<keyword evidence="5" id="KW-0418">Kinase</keyword>
<dbReference type="Pfam" id="PF13793">
    <property type="entry name" value="Pribosyltran_N"/>
    <property type="match status" value="1"/>
</dbReference>
<dbReference type="CDD" id="cd06223">
    <property type="entry name" value="PRTases_typeI"/>
    <property type="match status" value="1"/>
</dbReference>
<dbReference type="GO" id="GO:0006164">
    <property type="term" value="P:purine nucleotide biosynthetic process"/>
    <property type="evidence" value="ECO:0007669"/>
    <property type="project" value="TreeGrafter"/>
</dbReference>
<dbReference type="GO" id="GO:0006015">
    <property type="term" value="P:5-phosphoribose 1-diphosphate biosynthetic process"/>
    <property type="evidence" value="ECO:0007669"/>
    <property type="project" value="TreeGrafter"/>
</dbReference>
<evidence type="ECO:0000259" key="10">
    <source>
        <dbReference type="Pfam" id="PF13793"/>
    </source>
</evidence>
<evidence type="ECO:0000256" key="1">
    <source>
        <dbReference type="ARBA" id="ARBA00013247"/>
    </source>
</evidence>
<dbReference type="PANTHER" id="PTHR10210">
    <property type="entry name" value="RIBOSE-PHOSPHATE DIPHOSPHOKINASE FAMILY MEMBER"/>
    <property type="match status" value="1"/>
</dbReference>
<sequence length="413" mass="46450">MNTDFLLNNSNYNLYDASSTQQMETNGPVGLIALPGTEDFVNKVNNHLYNIRIKKVQQRPQLLADEIGFMRNTYVISSTISRFSSGEAKGTLNDTVRGHDLYIFCDITNHNASYEMFGMTVPMSPDEHFQNLKRIILAANNKARKISVVMPYLYQGLQDARHSRESLDCANMLKELNNLGVQVIMTYDPHEPRVENAIPLFGIENVPTAYNLIRALITDYPSVDFADPEQAVIISPDERGMKRATYYASVLGLQVGTFFRQKVYKHDKNSDPETTYKYLGKDLAGKTAIIIDDIIFSGSTVTRTAKALKEEFGASNVIMLCTYPLMTQGTSLIDKAYEDGYISKIYGTNLTDHTEDLLNSPWYRDVDLSSMTSQLIDALNHQASISGVLDQSSQITELLQKNKEMQSFNIFGN</sequence>
<evidence type="ECO:0000256" key="5">
    <source>
        <dbReference type="ARBA" id="ARBA00022777"/>
    </source>
</evidence>
<evidence type="ECO:0000259" key="9">
    <source>
        <dbReference type="Pfam" id="PF00156"/>
    </source>
</evidence>
<evidence type="ECO:0000256" key="7">
    <source>
        <dbReference type="ARBA" id="ARBA00049535"/>
    </source>
</evidence>
<evidence type="ECO:0000313" key="12">
    <source>
        <dbReference type="Proteomes" id="UP000237947"/>
    </source>
</evidence>
<evidence type="ECO:0000256" key="3">
    <source>
        <dbReference type="ARBA" id="ARBA00022727"/>
    </source>
</evidence>
<dbReference type="GO" id="GO:0016301">
    <property type="term" value="F:kinase activity"/>
    <property type="evidence" value="ECO:0007669"/>
    <property type="project" value="UniProtKB-KW"/>
</dbReference>
<dbReference type="PANTHER" id="PTHR10210:SF32">
    <property type="entry name" value="RIBOSE-PHOSPHATE PYROPHOSPHOKINASE 2"/>
    <property type="match status" value="1"/>
</dbReference>
<dbReference type="NCBIfam" id="TIGR01251">
    <property type="entry name" value="ribP_PPkin"/>
    <property type="match status" value="1"/>
</dbReference>
<dbReference type="GO" id="GO:0005737">
    <property type="term" value="C:cytoplasm"/>
    <property type="evidence" value="ECO:0007669"/>
    <property type="project" value="TreeGrafter"/>
</dbReference>
<dbReference type="SUPFAM" id="SSF53271">
    <property type="entry name" value="PRTase-like"/>
    <property type="match status" value="2"/>
</dbReference>
<reference evidence="12" key="1">
    <citation type="submission" date="2018-02" db="EMBL/GenBank/DDBJ databases">
        <authorList>
            <person name="Holder M.E."/>
            <person name="Ajami N.J."/>
            <person name="Petrosino J.F."/>
        </authorList>
    </citation>
    <scope>NUCLEOTIDE SEQUENCE [LARGE SCALE GENOMIC DNA]</scope>
    <source>
        <strain evidence="12">CCUG 47711</strain>
    </source>
</reference>
<keyword evidence="6" id="KW-0067">ATP-binding</keyword>
<dbReference type="EMBL" id="CP027226">
    <property type="protein sequence ID" value="AVM42286.1"/>
    <property type="molecule type" value="Genomic_DNA"/>
</dbReference>
<dbReference type="RefSeq" id="WP_106012269.1">
    <property type="nucleotide sequence ID" value="NZ_CP027226.1"/>
</dbReference>
<protein>
    <recommendedName>
        <fullName evidence="1">ribose-phosphate diphosphokinase</fullName>
        <ecNumber evidence="1">2.7.6.1</ecNumber>
    </recommendedName>
</protein>